<comment type="caution">
    <text evidence="1">The sequence shown here is derived from an EMBL/GenBank/DDBJ whole genome shotgun (WGS) entry which is preliminary data.</text>
</comment>
<reference evidence="1" key="2">
    <citation type="submission" date="2022-01" db="EMBL/GenBank/DDBJ databases">
        <authorList>
            <person name="Yamashiro T."/>
            <person name="Shiraishi A."/>
            <person name="Satake H."/>
            <person name="Nakayama K."/>
        </authorList>
    </citation>
    <scope>NUCLEOTIDE SEQUENCE</scope>
</reference>
<evidence type="ECO:0000313" key="2">
    <source>
        <dbReference type="Proteomes" id="UP001151760"/>
    </source>
</evidence>
<evidence type="ECO:0000313" key="1">
    <source>
        <dbReference type="EMBL" id="GJT86099.1"/>
    </source>
</evidence>
<sequence>MAKQSEEDHKLIQSSKSLNKSKIYDQVITSSMKFIVKDLLQVVVLFVLAWMDCHELELTGDLLSIGVVGSNVGLVFVEGSVSFGIELSMGEEDLLTREVPSLKNSSYKGPKRRSNSCCDGTVVSAEGETFCSFGAGSGLS</sequence>
<reference evidence="1" key="1">
    <citation type="journal article" date="2022" name="Int. J. Mol. Sci.">
        <title>Draft Genome of Tanacetum Coccineum: Genomic Comparison of Closely Related Tanacetum-Family Plants.</title>
        <authorList>
            <person name="Yamashiro T."/>
            <person name="Shiraishi A."/>
            <person name="Nakayama K."/>
            <person name="Satake H."/>
        </authorList>
    </citation>
    <scope>NUCLEOTIDE SEQUENCE</scope>
</reference>
<accession>A0ABQ5HF91</accession>
<keyword evidence="2" id="KW-1185">Reference proteome</keyword>
<dbReference type="EMBL" id="BQNB010019513">
    <property type="protein sequence ID" value="GJT86099.1"/>
    <property type="molecule type" value="Genomic_DNA"/>
</dbReference>
<dbReference type="Proteomes" id="UP001151760">
    <property type="component" value="Unassembled WGS sequence"/>
</dbReference>
<proteinExistence type="predicted"/>
<name>A0ABQ5HF91_9ASTR</name>
<protein>
    <submittedName>
        <fullName evidence="1">Uncharacterized protein</fullName>
    </submittedName>
</protein>
<organism evidence="1 2">
    <name type="scientific">Tanacetum coccineum</name>
    <dbReference type="NCBI Taxonomy" id="301880"/>
    <lineage>
        <taxon>Eukaryota</taxon>
        <taxon>Viridiplantae</taxon>
        <taxon>Streptophyta</taxon>
        <taxon>Embryophyta</taxon>
        <taxon>Tracheophyta</taxon>
        <taxon>Spermatophyta</taxon>
        <taxon>Magnoliopsida</taxon>
        <taxon>eudicotyledons</taxon>
        <taxon>Gunneridae</taxon>
        <taxon>Pentapetalae</taxon>
        <taxon>asterids</taxon>
        <taxon>campanulids</taxon>
        <taxon>Asterales</taxon>
        <taxon>Asteraceae</taxon>
        <taxon>Asteroideae</taxon>
        <taxon>Anthemideae</taxon>
        <taxon>Anthemidinae</taxon>
        <taxon>Tanacetum</taxon>
    </lineage>
</organism>
<gene>
    <name evidence="1" type="ORF">Tco_1067816</name>
</gene>